<dbReference type="InterPro" id="IPR011249">
    <property type="entry name" value="Metalloenz_LuxS/M16"/>
</dbReference>
<comment type="similarity">
    <text evidence="1">Belongs to the peptidase M16 family.</text>
</comment>
<evidence type="ECO:0000313" key="6">
    <source>
        <dbReference type="Proteomes" id="UP000182063"/>
    </source>
</evidence>
<organism evidence="5 6">
    <name type="scientific">Tardibacter chloracetimidivorans</name>
    <dbReference type="NCBI Taxonomy" id="1921510"/>
    <lineage>
        <taxon>Bacteria</taxon>
        <taxon>Pseudomonadati</taxon>
        <taxon>Pseudomonadota</taxon>
        <taxon>Alphaproteobacteria</taxon>
        <taxon>Sphingomonadales</taxon>
        <taxon>Sphingomonadaceae</taxon>
        <taxon>Tardibacter</taxon>
    </lineage>
</organism>
<feature type="domain" description="Peptidase M16 N-terminal" evidence="3">
    <location>
        <begin position="530"/>
        <end position="655"/>
    </location>
</feature>
<dbReference type="PANTHER" id="PTHR11851:SF49">
    <property type="entry name" value="MITOCHONDRIAL-PROCESSING PEPTIDASE SUBUNIT ALPHA"/>
    <property type="match status" value="1"/>
</dbReference>
<dbReference type="SUPFAM" id="SSF63411">
    <property type="entry name" value="LuxS/MPP-like metallohydrolase"/>
    <property type="match status" value="4"/>
</dbReference>
<evidence type="ECO:0000256" key="2">
    <source>
        <dbReference type="ARBA" id="ARBA00023049"/>
    </source>
</evidence>
<evidence type="ECO:0000313" key="5">
    <source>
        <dbReference type="EMBL" id="API59984.1"/>
    </source>
</evidence>
<dbReference type="Pfam" id="PF05193">
    <property type="entry name" value="Peptidase_M16_C"/>
    <property type="match status" value="2"/>
</dbReference>
<dbReference type="InterPro" id="IPR050361">
    <property type="entry name" value="MPP/UQCRC_Complex"/>
</dbReference>
<feature type="domain" description="Peptidase M16 C-terminal" evidence="4">
    <location>
        <begin position="214"/>
        <end position="386"/>
    </location>
</feature>
<dbReference type="PANTHER" id="PTHR11851">
    <property type="entry name" value="METALLOPROTEASE"/>
    <property type="match status" value="1"/>
</dbReference>
<dbReference type="Proteomes" id="UP000182063">
    <property type="component" value="Chromosome"/>
</dbReference>
<dbReference type="KEGG" id="sphj:BSL82_12230"/>
<evidence type="ECO:0000256" key="1">
    <source>
        <dbReference type="ARBA" id="ARBA00007261"/>
    </source>
</evidence>
<sequence length="952" mass="103198">MVANWLRNLGIGIVLGFLPLSSPLPAAPSQKVAPVAELVKTVDIPYQQFTLDNGLRVIVSTDRKAPVVAVSIWYHVGSKNEPKGKTGFAHLFEHLMFNGSENADGEFFVPLENAGATDFNGTTWFDRTNYFETVPTGALELALFLESDRMGHLLGAVTKEKLDNQRNVVQNEKRQGDNQPFGLVEYAQLAALFPEGHPYRHSTIGSMADLDAASLEDVRSWFRAHYGPNNAVLVLAGDIDAEAARPLVEKYFGDIPRGPEQPPVTAPVPTLSAPVEEVMKDKVATTRIYRMWTVPGLNDPDAVNLDVATSVLGGLASSRLDNELVKKQQLAVAVSAGLQAFEKVGLVEVYADVKPGVDPAVAGRALDRQIEKLLKEGPTADEVRRVATGQVASRIAGLEKVGGFGGKAVALAEGAIYANDPEFYKRQLARYAAATPASVKAAAAKWLTRPAYRLMVEPGEREPDDVAAARNTGVRPRYYADPDVKPVPAAEKAAPQTAAVTKRKAPDVKPVDDLEWPDVERTKLSNGMEVVFARRATVPTVRLSMSFDAGYAADDKAKLGTHAMMLALMDEGTRTRSSIDIAEEQERLGAVITPEASMDRTDVSLFALKPNLAPSLALFADIVRNPAFAAGEVERVRGQMLTKIRSEKTQPSGLALRELPPLLYGKAHPYGIPFTGTGDEQGVTAVTRDDLAAHHRHWLRPDNATIFAVGDTTLAELTPLLEAQFGDWRSPAGAKPAKLFRMDRMARPARIVVIDRPGPQSLILAGQTLGVEGTDDPLTLITANEVLGGSFVSRLNMDLREAKGWSYGVGTQVRLVRETVPFLLFAPVQTDRTGDSVKALIGGMQDFLTKSGVTAEELGRTINNQVRSLPGSFETSSQLLGAIARNATFERPDDYYETLADRYRAMDAADLDAAARRYIRPNDLIWVIVGDAAKVGPQLQPLGLPVEVMKAE</sequence>
<feature type="domain" description="Peptidase M16 N-terminal" evidence="3">
    <location>
        <begin position="56"/>
        <end position="181"/>
    </location>
</feature>
<proteinExistence type="inferred from homology"/>
<dbReference type="EMBL" id="CP018221">
    <property type="protein sequence ID" value="API59984.1"/>
    <property type="molecule type" value="Genomic_DNA"/>
</dbReference>
<dbReference type="AlphaFoldDB" id="A0A1L3ZWH8"/>
<evidence type="ECO:0000259" key="3">
    <source>
        <dbReference type="Pfam" id="PF00675"/>
    </source>
</evidence>
<keyword evidence="6" id="KW-1185">Reference proteome</keyword>
<protein>
    <submittedName>
        <fullName evidence="5">Peptidase M16</fullName>
    </submittedName>
</protein>
<dbReference type="InterPro" id="IPR011765">
    <property type="entry name" value="Pept_M16_N"/>
</dbReference>
<keyword evidence="2" id="KW-0378">Hydrolase</keyword>
<feature type="domain" description="Peptidase M16 C-terminal" evidence="4">
    <location>
        <begin position="686"/>
        <end position="864"/>
    </location>
</feature>
<dbReference type="GO" id="GO:0046872">
    <property type="term" value="F:metal ion binding"/>
    <property type="evidence" value="ECO:0007669"/>
    <property type="project" value="InterPro"/>
</dbReference>
<reference evidence="6" key="1">
    <citation type="submission" date="2016-11" db="EMBL/GenBank/DDBJ databases">
        <title>Complete Genome Sequence of alachlor-degrading Sphingomonas sp. strain JJ-A5.</title>
        <authorList>
            <person name="Lee H."/>
            <person name="Ka J.-O."/>
        </authorList>
    </citation>
    <scope>NUCLEOTIDE SEQUENCE [LARGE SCALE GENOMIC DNA]</scope>
    <source>
        <strain evidence="6">JJ-A5</strain>
    </source>
</reference>
<dbReference type="InterPro" id="IPR007863">
    <property type="entry name" value="Peptidase_M16_C"/>
</dbReference>
<name>A0A1L3ZWH8_9SPHN</name>
<evidence type="ECO:0000259" key="4">
    <source>
        <dbReference type="Pfam" id="PF05193"/>
    </source>
</evidence>
<keyword evidence="2" id="KW-0482">Metalloprotease</keyword>
<gene>
    <name evidence="5" type="ORF">BSL82_12230</name>
</gene>
<accession>A0A1L3ZWH8</accession>
<dbReference type="STRING" id="1921510.BSL82_12230"/>
<dbReference type="Pfam" id="PF00675">
    <property type="entry name" value="Peptidase_M16"/>
    <property type="match status" value="2"/>
</dbReference>
<dbReference type="Gene3D" id="3.30.830.10">
    <property type="entry name" value="Metalloenzyme, LuxS/M16 peptidase-like"/>
    <property type="match status" value="4"/>
</dbReference>
<keyword evidence="2" id="KW-0645">Protease</keyword>
<dbReference type="GO" id="GO:0008237">
    <property type="term" value="F:metallopeptidase activity"/>
    <property type="evidence" value="ECO:0007669"/>
    <property type="project" value="UniProtKB-KW"/>
</dbReference>
<dbReference type="OrthoDB" id="9811314at2"/>
<dbReference type="RefSeq" id="WP_072597772.1">
    <property type="nucleotide sequence ID" value="NZ_CP018221.1"/>
</dbReference>